<dbReference type="STRING" id="391936.S7S_06405"/>
<sequence>MPEKTLSEDAFEELDATGLRCPLPLLKTRQALRTLLPGQLLRVRATDTGARRDIPAYLRQSGHELVRLTEQGGELQFIIRVAEHAA</sequence>
<name>A0A0B4XMZ2_9GAMM</name>
<feature type="domain" description="UPF0033" evidence="2">
    <location>
        <begin position="14"/>
        <end position="38"/>
    </location>
</feature>
<dbReference type="Pfam" id="PF01206">
    <property type="entry name" value="TusA"/>
    <property type="match status" value="1"/>
</dbReference>
<evidence type="ECO:0000313" key="4">
    <source>
        <dbReference type="Proteomes" id="UP000006764"/>
    </source>
</evidence>
<dbReference type="KEGG" id="apac:S7S_06405"/>
<dbReference type="EMBL" id="CP004387">
    <property type="protein sequence ID" value="AJD47697.1"/>
    <property type="molecule type" value="Genomic_DNA"/>
</dbReference>
<dbReference type="SUPFAM" id="SSF64307">
    <property type="entry name" value="SirA-like"/>
    <property type="match status" value="1"/>
</dbReference>
<accession>A0A0B4XMZ2</accession>
<evidence type="ECO:0000259" key="2">
    <source>
        <dbReference type="PROSITE" id="PS01148"/>
    </source>
</evidence>
<proteinExistence type="inferred from homology"/>
<dbReference type="CDD" id="cd00291">
    <property type="entry name" value="SirA_YedF_YeeD"/>
    <property type="match status" value="1"/>
</dbReference>
<organism evidence="3 4">
    <name type="scientific">Isoalcanivorax pacificus W11-5</name>
    <dbReference type="NCBI Taxonomy" id="391936"/>
    <lineage>
        <taxon>Bacteria</taxon>
        <taxon>Pseudomonadati</taxon>
        <taxon>Pseudomonadota</taxon>
        <taxon>Gammaproteobacteria</taxon>
        <taxon>Oceanospirillales</taxon>
        <taxon>Alcanivoracaceae</taxon>
        <taxon>Isoalcanivorax</taxon>
    </lineage>
</organism>
<protein>
    <submittedName>
        <fullName evidence="3">Protein containing SirA-like domain</fullName>
    </submittedName>
</protein>
<dbReference type="InterPro" id="IPR036868">
    <property type="entry name" value="TusA-like_sf"/>
</dbReference>
<dbReference type="HOGENOM" id="CLU_165255_1_1_6"/>
<evidence type="ECO:0000313" key="3">
    <source>
        <dbReference type="EMBL" id="AJD47697.1"/>
    </source>
</evidence>
<dbReference type="InterPro" id="IPR001455">
    <property type="entry name" value="TusA-like"/>
</dbReference>
<dbReference type="Proteomes" id="UP000006764">
    <property type="component" value="Chromosome"/>
</dbReference>
<dbReference type="PROSITE" id="PS01148">
    <property type="entry name" value="UPF0033"/>
    <property type="match status" value="1"/>
</dbReference>
<reference evidence="3 4" key="1">
    <citation type="journal article" date="2012" name="J. Bacteriol.">
        <title>Genome sequence of an alkane-degrading bacterium, Alcanivorax pacificus type strain W11-5, isolated from deep sea sediment.</title>
        <authorList>
            <person name="Lai Q."/>
            <person name="Shao Z."/>
        </authorList>
    </citation>
    <scope>NUCLEOTIDE SEQUENCE [LARGE SCALE GENOMIC DNA]</scope>
    <source>
        <strain evidence="3 4">W11-5</strain>
    </source>
</reference>
<dbReference type="PANTHER" id="PTHR33279">
    <property type="entry name" value="SULFUR CARRIER PROTEIN YEDF-RELATED"/>
    <property type="match status" value="1"/>
</dbReference>
<dbReference type="AlphaFoldDB" id="A0A0B4XMZ2"/>
<dbReference type="PANTHER" id="PTHR33279:SF6">
    <property type="entry name" value="SULFUR CARRIER PROTEIN YEDF-RELATED"/>
    <property type="match status" value="1"/>
</dbReference>
<evidence type="ECO:0000256" key="1">
    <source>
        <dbReference type="ARBA" id="ARBA00008984"/>
    </source>
</evidence>
<dbReference type="Gene3D" id="3.30.110.40">
    <property type="entry name" value="TusA-like domain"/>
    <property type="match status" value="1"/>
</dbReference>
<gene>
    <name evidence="3" type="ORF">S7S_06405</name>
</gene>
<dbReference type="OrthoDB" id="9797551at2"/>
<comment type="similarity">
    <text evidence="1">Belongs to the sulfur carrier protein TusA family.</text>
</comment>
<dbReference type="RefSeq" id="WP_008739841.1">
    <property type="nucleotide sequence ID" value="NZ_CP004387.1"/>
</dbReference>
<keyword evidence="4" id="KW-1185">Reference proteome</keyword>